<name>A0A2C9V5V5_MANES</name>
<organism evidence="1">
    <name type="scientific">Manihot esculenta</name>
    <name type="common">Cassava</name>
    <name type="synonym">Jatropha manihot</name>
    <dbReference type="NCBI Taxonomy" id="3983"/>
    <lineage>
        <taxon>Eukaryota</taxon>
        <taxon>Viridiplantae</taxon>
        <taxon>Streptophyta</taxon>
        <taxon>Embryophyta</taxon>
        <taxon>Tracheophyta</taxon>
        <taxon>Spermatophyta</taxon>
        <taxon>Magnoliopsida</taxon>
        <taxon>eudicotyledons</taxon>
        <taxon>Gunneridae</taxon>
        <taxon>Pentapetalae</taxon>
        <taxon>rosids</taxon>
        <taxon>fabids</taxon>
        <taxon>Malpighiales</taxon>
        <taxon>Euphorbiaceae</taxon>
        <taxon>Crotonoideae</taxon>
        <taxon>Manihoteae</taxon>
        <taxon>Manihot</taxon>
    </lineage>
</organism>
<dbReference type="EMBL" id="CM004396">
    <property type="protein sequence ID" value="OAY39826.1"/>
    <property type="molecule type" value="Genomic_DNA"/>
</dbReference>
<gene>
    <name evidence="1" type="ORF">MANES_10G125300</name>
</gene>
<protein>
    <submittedName>
        <fullName evidence="1">Uncharacterized protein</fullName>
    </submittedName>
</protein>
<proteinExistence type="predicted"/>
<dbReference type="AlphaFoldDB" id="A0A2C9V5V5"/>
<reference evidence="1" key="1">
    <citation type="submission" date="2016-02" db="EMBL/GenBank/DDBJ databases">
        <title>WGS assembly of Manihot esculenta.</title>
        <authorList>
            <person name="Bredeson J.V."/>
            <person name="Prochnik S.E."/>
            <person name="Lyons J.B."/>
            <person name="Schmutz J."/>
            <person name="Grimwood J."/>
            <person name="Vrebalov J."/>
            <person name="Bart R.S."/>
            <person name="Amuge T."/>
            <person name="Ferguson M.E."/>
            <person name="Green R."/>
            <person name="Putnam N."/>
            <person name="Stites J."/>
            <person name="Rounsley S."/>
            <person name="Rokhsar D.S."/>
        </authorList>
    </citation>
    <scope>NUCLEOTIDE SEQUENCE [LARGE SCALE GENOMIC DNA]</scope>
    <source>
        <tissue evidence="1">Leaf</tissue>
    </source>
</reference>
<sequence length="33" mass="3827">MAIDKAIQANNCKPRQFCFAFCMKNYYSSTFKG</sequence>
<accession>A0A2C9V5V5</accession>
<evidence type="ECO:0000313" key="1">
    <source>
        <dbReference type="EMBL" id="OAY39826.1"/>
    </source>
</evidence>